<proteinExistence type="predicted"/>
<evidence type="ECO:0000313" key="2">
    <source>
        <dbReference type="EMBL" id="EJW04686.1"/>
    </source>
</evidence>
<dbReference type="Proteomes" id="UP000003163">
    <property type="component" value="Unassembled WGS sequence"/>
</dbReference>
<organism evidence="2 3">
    <name type="scientific">Edhazardia aedis (strain USNM 41457)</name>
    <name type="common">Microsporidian parasite</name>
    <dbReference type="NCBI Taxonomy" id="1003232"/>
    <lineage>
        <taxon>Eukaryota</taxon>
        <taxon>Fungi</taxon>
        <taxon>Fungi incertae sedis</taxon>
        <taxon>Microsporidia</taxon>
        <taxon>Edhazardia</taxon>
    </lineage>
</organism>
<keyword evidence="1" id="KW-0812">Transmembrane</keyword>
<dbReference type="InParanoid" id="J9DAC5"/>
<comment type="caution">
    <text evidence="2">The sequence shown here is derived from an EMBL/GenBank/DDBJ whole genome shotgun (WGS) entry which is preliminary data.</text>
</comment>
<reference evidence="2 3" key="1">
    <citation type="submission" date="2011-08" db="EMBL/GenBank/DDBJ databases">
        <authorList>
            <person name="Liu Z.J."/>
            <person name="Shi F.L."/>
            <person name="Lu J.Q."/>
            <person name="Li M."/>
            <person name="Wang Z.L."/>
        </authorList>
    </citation>
    <scope>NUCLEOTIDE SEQUENCE [LARGE SCALE GENOMIC DNA]</scope>
    <source>
        <strain evidence="2 3">USNM 41457</strain>
    </source>
</reference>
<evidence type="ECO:0000256" key="1">
    <source>
        <dbReference type="SAM" id="Phobius"/>
    </source>
</evidence>
<keyword evidence="1" id="KW-1133">Transmembrane helix</keyword>
<gene>
    <name evidence="2" type="ORF">EDEG_01117</name>
</gene>
<dbReference type="AlphaFoldDB" id="J9DAC5"/>
<name>J9DAC5_EDHAE</name>
<sequence length="131" mass="15728">MGKNHALNIKAENLKNNNKIMNNNISSNFKKNINFYNKLNYAQQNKYKSNSIVKLYLSSKWISDGYNKIFYRSLEYRSMNRNYFIKYDLKFLSLLHLSCCNFKLNFLIKMLLLVLHIKIICFFSFFCSIFV</sequence>
<feature type="transmembrane region" description="Helical" evidence="1">
    <location>
        <begin position="110"/>
        <end position="130"/>
    </location>
</feature>
<protein>
    <submittedName>
        <fullName evidence="2">Uncharacterized protein</fullName>
    </submittedName>
</protein>
<keyword evidence="3" id="KW-1185">Reference proteome</keyword>
<dbReference type="VEuPathDB" id="MicrosporidiaDB:EDEG_01117"/>
<reference evidence="3" key="2">
    <citation type="submission" date="2015-07" db="EMBL/GenBank/DDBJ databases">
        <title>Contrasting host-pathogen interactions and genome evolution in two generalist and specialist microsporidian pathogens of mosquitoes.</title>
        <authorList>
            <consortium name="The Broad Institute Genomics Platform"/>
            <consortium name="The Broad Institute Genome Sequencing Center for Infectious Disease"/>
            <person name="Cuomo C.A."/>
            <person name="Sanscrainte N.D."/>
            <person name="Goldberg J.M."/>
            <person name="Heiman D."/>
            <person name="Young S."/>
            <person name="Zeng Q."/>
            <person name="Becnel J.J."/>
            <person name="Birren B.W."/>
        </authorList>
    </citation>
    <scope>NUCLEOTIDE SEQUENCE [LARGE SCALE GENOMIC DNA]</scope>
    <source>
        <strain evidence="3">USNM 41457</strain>
    </source>
</reference>
<dbReference type="HOGENOM" id="CLU_1927559_0_0_1"/>
<dbReference type="EMBL" id="AFBI03000015">
    <property type="protein sequence ID" value="EJW04686.1"/>
    <property type="molecule type" value="Genomic_DNA"/>
</dbReference>
<accession>J9DAC5</accession>
<evidence type="ECO:0000313" key="3">
    <source>
        <dbReference type="Proteomes" id="UP000003163"/>
    </source>
</evidence>
<keyword evidence="1" id="KW-0472">Membrane</keyword>